<sequence length="297" mass="30109">MVNIRYHIVSLVAVFLALALGVVLGAGPLQSRIAGSAEEGAQSQIEQLTEETSAYQTDIEQLNQFIDGVGAEVLPETLSDRAIGIIMLPGASAQSAQEITEQLQLAGADVVGTVSLAQAAVSLGQRDYRESLAGPVSSHLSSGGSGSADQTIAEAIVEVLTTEGAERNLLTEILTDSNTPLIEGETLPNKPADTLVILGPAEETNAGEDDLSLPIPGALVALANAAGTVKNGAVAVGNGENETNFIAVLRQEGASIATVDQVGTSMAAVNTALALSTGKGAYGVEEGATSPVGPIQK</sequence>
<name>A0A6N7W6U5_9ACTO</name>
<dbReference type="InterPro" id="IPR021522">
    <property type="entry name" value="MctB"/>
</dbReference>
<dbReference type="GO" id="GO:0055070">
    <property type="term" value="P:copper ion homeostasis"/>
    <property type="evidence" value="ECO:0007669"/>
    <property type="project" value="InterPro"/>
</dbReference>
<evidence type="ECO:0000313" key="1">
    <source>
        <dbReference type="EMBL" id="MSS83956.1"/>
    </source>
</evidence>
<dbReference type="AlphaFoldDB" id="A0A6N7W6U5"/>
<proteinExistence type="predicted"/>
<comment type="caution">
    <text evidence="1">The sequence shown here is derived from an EMBL/GenBank/DDBJ whole genome shotgun (WGS) entry which is preliminary data.</text>
</comment>
<keyword evidence="2" id="KW-1185">Reference proteome</keyword>
<dbReference type="Pfam" id="PF11382">
    <property type="entry name" value="MctB"/>
    <property type="match status" value="1"/>
</dbReference>
<gene>
    <name evidence="1" type="ORF">FYJ24_04085</name>
</gene>
<protein>
    <submittedName>
        <fullName evidence="1">Copper transporter</fullName>
    </submittedName>
</protein>
<dbReference type="Proteomes" id="UP000470875">
    <property type="component" value="Unassembled WGS sequence"/>
</dbReference>
<dbReference type="RefSeq" id="WP_154543870.1">
    <property type="nucleotide sequence ID" value="NZ_VULO01000004.1"/>
</dbReference>
<dbReference type="GO" id="GO:0016020">
    <property type="term" value="C:membrane"/>
    <property type="evidence" value="ECO:0007669"/>
    <property type="project" value="InterPro"/>
</dbReference>
<evidence type="ECO:0000313" key="2">
    <source>
        <dbReference type="Proteomes" id="UP000470875"/>
    </source>
</evidence>
<dbReference type="EMBL" id="VULO01000004">
    <property type="protein sequence ID" value="MSS83956.1"/>
    <property type="molecule type" value="Genomic_DNA"/>
</dbReference>
<reference evidence="1 2" key="1">
    <citation type="submission" date="2019-08" db="EMBL/GenBank/DDBJ databases">
        <title>In-depth cultivation of the pig gut microbiome towards novel bacterial diversity and tailored functional studies.</title>
        <authorList>
            <person name="Wylensek D."/>
            <person name="Hitch T.C.A."/>
            <person name="Clavel T."/>
        </authorList>
    </citation>
    <scope>NUCLEOTIDE SEQUENCE [LARGE SCALE GENOMIC DNA]</scope>
    <source>
        <strain evidence="1 2">WB03_NA08</strain>
    </source>
</reference>
<organism evidence="1 2">
    <name type="scientific">Scrofimicrobium canadense</name>
    <dbReference type="NCBI Taxonomy" id="2652290"/>
    <lineage>
        <taxon>Bacteria</taxon>
        <taxon>Bacillati</taxon>
        <taxon>Actinomycetota</taxon>
        <taxon>Actinomycetes</taxon>
        <taxon>Actinomycetales</taxon>
        <taxon>Actinomycetaceae</taxon>
        <taxon>Scrofimicrobium</taxon>
    </lineage>
</organism>
<accession>A0A6N7W6U5</accession>